<evidence type="ECO:0000259" key="8">
    <source>
        <dbReference type="PROSITE" id="PS50850"/>
    </source>
</evidence>
<gene>
    <name evidence="9" type="ordered locus">Ndas_1673</name>
</gene>
<evidence type="ECO:0000256" key="4">
    <source>
        <dbReference type="ARBA" id="ARBA00022989"/>
    </source>
</evidence>
<evidence type="ECO:0000256" key="5">
    <source>
        <dbReference type="ARBA" id="ARBA00023136"/>
    </source>
</evidence>
<keyword evidence="3 7" id="KW-0812">Transmembrane</keyword>
<dbReference type="Gene3D" id="1.20.1250.20">
    <property type="entry name" value="MFS general substrate transporter like domains"/>
    <property type="match status" value="1"/>
</dbReference>
<feature type="transmembrane region" description="Helical" evidence="7">
    <location>
        <begin position="346"/>
        <end position="364"/>
    </location>
</feature>
<evidence type="ECO:0000313" key="10">
    <source>
        <dbReference type="Proteomes" id="UP000002219"/>
    </source>
</evidence>
<evidence type="ECO:0000256" key="7">
    <source>
        <dbReference type="SAM" id="Phobius"/>
    </source>
</evidence>
<dbReference type="PANTHER" id="PTHR43124">
    <property type="entry name" value="PURINE EFFLUX PUMP PBUE"/>
    <property type="match status" value="1"/>
</dbReference>
<feature type="transmembrane region" description="Helical" evidence="7">
    <location>
        <begin position="288"/>
        <end position="307"/>
    </location>
</feature>
<dbReference type="GO" id="GO:0005886">
    <property type="term" value="C:plasma membrane"/>
    <property type="evidence" value="ECO:0007669"/>
    <property type="project" value="UniProtKB-SubCell"/>
</dbReference>
<feature type="transmembrane region" description="Helical" evidence="7">
    <location>
        <begin position="91"/>
        <end position="111"/>
    </location>
</feature>
<dbReference type="Pfam" id="PF07690">
    <property type="entry name" value="MFS_1"/>
    <property type="match status" value="1"/>
</dbReference>
<accession>D7B4R2</accession>
<evidence type="ECO:0000256" key="3">
    <source>
        <dbReference type="ARBA" id="ARBA00022692"/>
    </source>
</evidence>
<keyword evidence="5 7" id="KW-0472">Membrane</keyword>
<dbReference type="SUPFAM" id="SSF103473">
    <property type="entry name" value="MFS general substrate transporter"/>
    <property type="match status" value="1"/>
</dbReference>
<organism evidence="9 10">
    <name type="scientific">Nocardiopsis dassonvillei (strain ATCC 23218 / DSM 43111 / CIP 107115 / JCM 7437 / KCTC 9190 / NBRC 14626 / NCTC 10488 / NRRL B-5397 / IMRU 509)</name>
    <name type="common">Actinomadura dassonvillei</name>
    <dbReference type="NCBI Taxonomy" id="446468"/>
    <lineage>
        <taxon>Bacteria</taxon>
        <taxon>Bacillati</taxon>
        <taxon>Actinomycetota</taxon>
        <taxon>Actinomycetes</taxon>
        <taxon>Streptosporangiales</taxon>
        <taxon>Nocardiopsidaceae</taxon>
        <taxon>Nocardiopsis</taxon>
    </lineage>
</organism>
<feature type="transmembrane region" description="Helical" evidence="7">
    <location>
        <begin position="180"/>
        <end position="203"/>
    </location>
</feature>
<feature type="transmembrane region" description="Helical" evidence="7">
    <location>
        <begin position="256"/>
        <end position="276"/>
    </location>
</feature>
<feature type="transmembrane region" description="Helical" evidence="7">
    <location>
        <begin position="223"/>
        <end position="244"/>
    </location>
</feature>
<dbReference type="PANTHER" id="PTHR43124:SF3">
    <property type="entry name" value="CHLORAMPHENICOL EFFLUX PUMP RV0191"/>
    <property type="match status" value="1"/>
</dbReference>
<feature type="domain" description="Major facilitator superfamily (MFS) profile" evidence="8">
    <location>
        <begin position="26"/>
        <end position="399"/>
    </location>
</feature>
<dbReference type="AlphaFoldDB" id="D7B4R2"/>
<keyword evidence="10" id="KW-1185">Reference proteome</keyword>
<name>D7B4R2_NOCDD</name>
<comment type="subcellular location">
    <subcellularLocation>
        <location evidence="1">Cell membrane</location>
        <topology evidence="1">Multi-pass membrane protein</topology>
    </subcellularLocation>
</comment>
<protein>
    <submittedName>
        <fullName evidence="9">Major facilitator superfamily MFS_1</fullName>
    </submittedName>
</protein>
<feature type="region of interest" description="Disordered" evidence="6">
    <location>
        <begin position="1"/>
        <end position="20"/>
    </location>
</feature>
<feature type="transmembrane region" description="Helical" evidence="7">
    <location>
        <begin position="117"/>
        <end position="138"/>
    </location>
</feature>
<feature type="transmembrane region" description="Helical" evidence="7">
    <location>
        <begin position="376"/>
        <end position="395"/>
    </location>
</feature>
<sequence length="402" mass="40133">MTRGMSTTSSPQASPPVPSPVRGWSAVVAVALGTFTVVTTEMLPVGLLTPMGASLEVTEGTAGLTLTVTGLVAAATAPFVPALIGRADRKGVLVALMLLLAAANLLSAWAPNFAVMVTARVLVGLGMGGVWALAAGLAPRLVPERSVGSATAAVFSGIAVASVFGVPVGAYIGALTDWRAAFAAFAVLALSVAVAMVVLLPRLPSERAARLSGVTGLLRNPRVVTGLLLAVLLVTGHFAAYTYVRPVLETTAGVSAGLIGTMLLVYGLAGVVGNFASGPRAVRAPRATLVVLSAALGGSVFLLPWIGVTVLGAGVLMVVWGLAYGGVSVSAQTWMMRAAPEEREAVSSLFVGVFNGSIALGALVGGPVLDGAGGTALLWLAAALALGALTTALLGRAPARTA</sequence>
<dbReference type="CDD" id="cd17324">
    <property type="entry name" value="MFS_NepI_like"/>
    <property type="match status" value="1"/>
</dbReference>
<dbReference type="Proteomes" id="UP000002219">
    <property type="component" value="Chromosome 1"/>
</dbReference>
<dbReference type="EMBL" id="CP002040">
    <property type="protein sequence ID" value="ADH67102.1"/>
    <property type="molecule type" value="Genomic_DNA"/>
</dbReference>
<feature type="compositionally biased region" description="Low complexity" evidence="6">
    <location>
        <begin position="1"/>
        <end position="12"/>
    </location>
</feature>
<evidence type="ECO:0000256" key="2">
    <source>
        <dbReference type="ARBA" id="ARBA00022475"/>
    </source>
</evidence>
<dbReference type="InterPro" id="IPR020846">
    <property type="entry name" value="MFS_dom"/>
</dbReference>
<dbReference type="GO" id="GO:0022857">
    <property type="term" value="F:transmembrane transporter activity"/>
    <property type="evidence" value="ECO:0007669"/>
    <property type="project" value="InterPro"/>
</dbReference>
<dbReference type="HOGENOM" id="CLU_001265_61_1_11"/>
<keyword evidence="2" id="KW-1003">Cell membrane</keyword>
<proteinExistence type="predicted"/>
<dbReference type="KEGG" id="nda:Ndas_1673"/>
<keyword evidence="4 7" id="KW-1133">Transmembrane helix</keyword>
<feature type="transmembrane region" description="Helical" evidence="7">
    <location>
        <begin position="63"/>
        <end position="84"/>
    </location>
</feature>
<feature type="transmembrane region" description="Helical" evidence="7">
    <location>
        <begin position="150"/>
        <end position="174"/>
    </location>
</feature>
<dbReference type="eggNOG" id="COG2814">
    <property type="taxonomic scope" value="Bacteria"/>
</dbReference>
<dbReference type="STRING" id="446468.Ndas_1673"/>
<feature type="transmembrane region" description="Helical" evidence="7">
    <location>
        <begin position="313"/>
        <end position="334"/>
    </location>
</feature>
<evidence type="ECO:0000313" key="9">
    <source>
        <dbReference type="EMBL" id="ADH67102.1"/>
    </source>
</evidence>
<dbReference type="InterPro" id="IPR011701">
    <property type="entry name" value="MFS"/>
</dbReference>
<feature type="transmembrane region" description="Helical" evidence="7">
    <location>
        <begin position="21"/>
        <end position="43"/>
    </location>
</feature>
<evidence type="ECO:0000256" key="1">
    <source>
        <dbReference type="ARBA" id="ARBA00004651"/>
    </source>
</evidence>
<dbReference type="InterPro" id="IPR036259">
    <property type="entry name" value="MFS_trans_sf"/>
</dbReference>
<dbReference type="PROSITE" id="PS50850">
    <property type="entry name" value="MFS"/>
    <property type="match status" value="1"/>
</dbReference>
<reference evidence="9 10" key="1">
    <citation type="journal article" date="2010" name="Stand. Genomic Sci.">
        <title>Complete genome sequence of Nocardiopsis dassonvillei type strain (IMRU 509).</title>
        <authorList>
            <person name="Sun H."/>
            <person name="Lapidus A."/>
            <person name="Nolan M."/>
            <person name="Lucas S."/>
            <person name="Del Rio T.G."/>
            <person name="Tice H."/>
            <person name="Cheng J.F."/>
            <person name="Tapia R."/>
            <person name="Han C."/>
            <person name="Goodwin L."/>
            <person name="Pitluck S."/>
            <person name="Pagani I."/>
            <person name="Ivanova N."/>
            <person name="Mavromatis K."/>
            <person name="Mikhailova N."/>
            <person name="Pati A."/>
            <person name="Chen A."/>
            <person name="Palaniappan K."/>
            <person name="Land M."/>
            <person name="Hauser L."/>
            <person name="Chang Y.J."/>
            <person name="Jeffries C.D."/>
            <person name="Djao O.D."/>
            <person name="Rohde M."/>
            <person name="Sikorski J."/>
            <person name="Goker M."/>
            <person name="Woyke T."/>
            <person name="Bristow J."/>
            <person name="Eisen J.A."/>
            <person name="Markowitz V."/>
            <person name="Hugenholtz P."/>
            <person name="Kyrpides N.C."/>
            <person name="Klenk H.P."/>
        </authorList>
    </citation>
    <scope>NUCLEOTIDE SEQUENCE [LARGE SCALE GENOMIC DNA]</scope>
    <source>
        <strain evidence="10">ATCC 23218 / DSM 43111 / CIP 107115 / JCM 7437 / KCTC 9190 / NBRC 14626 / NCTC 10488 / NRRL B-5397 / IMRU 509</strain>
    </source>
</reference>
<dbReference type="InterPro" id="IPR050189">
    <property type="entry name" value="MFS_Efflux_Transporters"/>
</dbReference>
<evidence type="ECO:0000256" key="6">
    <source>
        <dbReference type="SAM" id="MobiDB-lite"/>
    </source>
</evidence>